<feature type="region of interest" description="Disordered" evidence="1">
    <location>
        <begin position="1"/>
        <end position="48"/>
    </location>
</feature>
<organism evidence="2 3">
    <name type="scientific">Cytospora mali</name>
    <name type="common">Apple Valsa canker fungus</name>
    <name type="synonym">Valsa mali</name>
    <dbReference type="NCBI Taxonomy" id="578113"/>
    <lineage>
        <taxon>Eukaryota</taxon>
        <taxon>Fungi</taxon>
        <taxon>Dikarya</taxon>
        <taxon>Ascomycota</taxon>
        <taxon>Pezizomycotina</taxon>
        <taxon>Sordariomycetes</taxon>
        <taxon>Sordariomycetidae</taxon>
        <taxon>Diaporthales</taxon>
        <taxon>Cytosporaceae</taxon>
        <taxon>Cytospora</taxon>
    </lineage>
</organism>
<dbReference type="OrthoDB" id="10642061at2759"/>
<evidence type="ECO:0000313" key="3">
    <source>
        <dbReference type="Proteomes" id="UP000078576"/>
    </source>
</evidence>
<proteinExistence type="predicted"/>
<keyword evidence="3" id="KW-1185">Reference proteome</keyword>
<protein>
    <submittedName>
        <fullName evidence="2">Uncharacterized protein</fullName>
    </submittedName>
</protein>
<gene>
    <name evidence="2" type="ORF">VP1G_09316</name>
</gene>
<dbReference type="AlphaFoldDB" id="A0A194VE58"/>
<dbReference type="Proteomes" id="UP000078576">
    <property type="component" value="Unassembled WGS sequence"/>
</dbReference>
<reference evidence="3" key="1">
    <citation type="submission" date="2014-12" db="EMBL/GenBank/DDBJ databases">
        <title>Genome Sequence of Valsa Canker Pathogens Uncovers a Specific Adaption of Colonization on Woody Bark.</title>
        <authorList>
            <person name="Yin Z."/>
            <person name="Liu H."/>
            <person name="Gao X."/>
            <person name="Li Z."/>
            <person name="Song N."/>
            <person name="Ke X."/>
            <person name="Dai Q."/>
            <person name="Wu Y."/>
            <person name="Sun Y."/>
            <person name="Xu J.-R."/>
            <person name="Kang Z.K."/>
            <person name="Wang L."/>
            <person name="Huang L."/>
        </authorList>
    </citation>
    <scope>NUCLEOTIDE SEQUENCE [LARGE SCALE GENOMIC DNA]</scope>
    <source>
        <strain evidence="3">SXYL134</strain>
    </source>
</reference>
<accession>A0A194VE58</accession>
<feature type="compositionally biased region" description="Low complexity" evidence="1">
    <location>
        <begin position="99"/>
        <end position="124"/>
    </location>
</feature>
<name>A0A194VE58_CYTMA</name>
<feature type="compositionally biased region" description="Polar residues" evidence="1">
    <location>
        <begin position="39"/>
        <end position="48"/>
    </location>
</feature>
<dbReference type="EMBL" id="KN714802">
    <property type="protein sequence ID" value="KUI62174.1"/>
    <property type="molecule type" value="Genomic_DNA"/>
</dbReference>
<evidence type="ECO:0000256" key="1">
    <source>
        <dbReference type="SAM" id="MobiDB-lite"/>
    </source>
</evidence>
<feature type="region of interest" description="Disordered" evidence="1">
    <location>
        <begin position="63"/>
        <end position="151"/>
    </location>
</feature>
<evidence type="ECO:0000313" key="2">
    <source>
        <dbReference type="EMBL" id="KUI62174.1"/>
    </source>
</evidence>
<sequence>MPPRNDNPSSSSRSYPDSPNSGSNVWVDVQLPSTPPRRQCQQRTSTSSIWSVISQAAGAEEEYNPYYIPNKPDTTPRAGSLTDTTDNDNNTHHELYRLAAPTTQTHTTHPSRNSNNNSNNNNNNTSQPPLCTYHEPTHQDHSTQQHQHQHQHQPWSWKTLLLVDDKADELGLGFNNCAAVTLVEQDIASPAALRAKVFAALERMALHAGRPECVREWVESDPELEVCIAWNFVGTTIATTAAAAAAAAAAAGDRGQGHEDFVGWSRTHWTCVFSPGCLGVVLDEEGEGEGEEEDKVAEEASWLRENMEIAASGLGEALLVARVISCSTGYDYDYDDEEHYEEYEDE</sequence>
<feature type="compositionally biased region" description="Low complexity" evidence="1">
    <location>
        <begin position="1"/>
        <end position="21"/>
    </location>
</feature>